<protein>
    <submittedName>
        <fullName evidence="5">AraC family transcriptional regulator</fullName>
    </submittedName>
</protein>
<dbReference type="GO" id="GO:0003700">
    <property type="term" value="F:DNA-binding transcription factor activity"/>
    <property type="evidence" value="ECO:0007669"/>
    <property type="project" value="InterPro"/>
</dbReference>
<proteinExistence type="predicted"/>
<dbReference type="Proteomes" id="UP000093111">
    <property type="component" value="Plasmid pF5.1a"/>
</dbReference>
<name>A0A1C7P8M5_9HYPH</name>
<reference evidence="5 6" key="1">
    <citation type="journal article" date="2016" name="Syst. Appl. Microbiol.">
        <title>Pararhizobium polonicum sp. nov. isolated from tumors on stone fruit rootstocks.</title>
        <authorList>
            <person name="Pulawska J."/>
            <person name="Kuzmanovic N."/>
            <person name="Willems A."/>
            <person name="Pothier J.F."/>
        </authorList>
    </citation>
    <scope>NUCLEOTIDE SEQUENCE [LARGE SCALE GENOMIC DNA]</scope>
    <source>
        <strain evidence="5 6">F5.1</strain>
        <plasmid evidence="5">pF5.1a</plasmid>
    </source>
</reference>
<keyword evidence="3" id="KW-0804">Transcription</keyword>
<accession>A0A1C7P8M5</accession>
<dbReference type="InterPro" id="IPR035418">
    <property type="entry name" value="AraC-bd_2"/>
</dbReference>
<dbReference type="Pfam" id="PF12833">
    <property type="entry name" value="HTH_18"/>
    <property type="match status" value="1"/>
</dbReference>
<dbReference type="EMBL" id="LGLV01000001">
    <property type="protein sequence ID" value="OBZ97551.1"/>
    <property type="molecule type" value="Genomic_DNA"/>
</dbReference>
<evidence type="ECO:0000313" key="6">
    <source>
        <dbReference type="Proteomes" id="UP000093111"/>
    </source>
</evidence>
<keyword evidence="1" id="KW-0805">Transcription regulation</keyword>
<dbReference type="InterPro" id="IPR050204">
    <property type="entry name" value="AraC_XylS_family_regulators"/>
</dbReference>
<dbReference type="SMART" id="SM00342">
    <property type="entry name" value="HTH_ARAC"/>
    <property type="match status" value="1"/>
</dbReference>
<keyword evidence="5" id="KW-0614">Plasmid</keyword>
<keyword evidence="6" id="KW-1185">Reference proteome</keyword>
<dbReference type="SUPFAM" id="SSF46689">
    <property type="entry name" value="Homeodomain-like"/>
    <property type="match status" value="1"/>
</dbReference>
<feature type="domain" description="HTH araC/xylS-type" evidence="4">
    <location>
        <begin position="202"/>
        <end position="303"/>
    </location>
</feature>
<evidence type="ECO:0000256" key="2">
    <source>
        <dbReference type="ARBA" id="ARBA00023125"/>
    </source>
</evidence>
<dbReference type="PROSITE" id="PS01124">
    <property type="entry name" value="HTH_ARAC_FAMILY_2"/>
    <property type="match status" value="1"/>
</dbReference>
<geneLocation type="plasmid" evidence="6">
    <name>pf5.1a</name>
</geneLocation>
<evidence type="ECO:0000256" key="1">
    <source>
        <dbReference type="ARBA" id="ARBA00023015"/>
    </source>
</evidence>
<dbReference type="InterPro" id="IPR009057">
    <property type="entry name" value="Homeodomain-like_sf"/>
</dbReference>
<dbReference type="GO" id="GO:0043565">
    <property type="term" value="F:sequence-specific DNA binding"/>
    <property type="evidence" value="ECO:0007669"/>
    <property type="project" value="InterPro"/>
</dbReference>
<evidence type="ECO:0000256" key="3">
    <source>
        <dbReference type="ARBA" id="ARBA00023163"/>
    </source>
</evidence>
<sequence length="305" mass="34036">MREVDHNSNSLEAWKEQLWLTYVRLESKSDAPNFYGDVLEYFRGADSLSLVNSTSQLTERTCHHIRADGQEVLLIAFQIEGRGAVYQDERVAETEPGKLVFYDSTKPYRLVFDGPFRQMVLRVSHATLRSRSHGLRGLNARTFQALEGSAGVALDFLKSIAHRANEIGSRDLQAMVAVAGDLVINGILSQSNDLAPRLRLFEKLRNGVSGEVRNPEFGTSEFAVHAGMSKRSLRRLCAENGTSPGQMIRDARLQGAKRELAMGATVRKSITDIALGWGFNDISHFNRSFKSAFVCTPSQWRRAST</sequence>
<dbReference type="PANTHER" id="PTHR46796">
    <property type="entry name" value="HTH-TYPE TRANSCRIPTIONAL ACTIVATOR RHAS-RELATED"/>
    <property type="match status" value="1"/>
</dbReference>
<keyword evidence="2" id="KW-0238">DNA-binding</keyword>
<organism evidence="5 6">
    <name type="scientific">Pararhizobium polonicum</name>
    <dbReference type="NCBI Taxonomy" id="1612624"/>
    <lineage>
        <taxon>Bacteria</taxon>
        <taxon>Pseudomonadati</taxon>
        <taxon>Pseudomonadota</taxon>
        <taxon>Alphaproteobacteria</taxon>
        <taxon>Hyphomicrobiales</taxon>
        <taxon>Rhizobiaceae</taxon>
        <taxon>Rhizobium/Agrobacterium group</taxon>
        <taxon>Pararhizobium</taxon>
    </lineage>
</organism>
<comment type="caution">
    <text evidence="5">The sequence shown here is derived from an EMBL/GenBank/DDBJ whole genome shotgun (WGS) entry which is preliminary data.</text>
</comment>
<dbReference type="RefSeq" id="WP_068950709.1">
    <property type="nucleotide sequence ID" value="NZ_CM004502.1"/>
</dbReference>
<evidence type="ECO:0000313" key="5">
    <source>
        <dbReference type="EMBL" id="OBZ97551.1"/>
    </source>
</evidence>
<dbReference type="InterPro" id="IPR018060">
    <property type="entry name" value="HTH_AraC"/>
</dbReference>
<dbReference type="AlphaFoldDB" id="A0A1C7P8M5"/>
<gene>
    <name evidence="5" type="ORF">ADU59_00620</name>
</gene>
<evidence type="ECO:0000259" key="4">
    <source>
        <dbReference type="PROSITE" id="PS01124"/>
    </source>
</evidence>
<dbReference type="Gene3D" id="1.10.10.60">
    <property type="entry name" value="Homeodomain-like"/>
    <property type="match status" value="1"/>
</dbReference>
<dbReference type="OrthoDB" id="252470at2"/>
<dbReference type="InterPro" id="IPR020449">
    <property type="entry name" value="Tscrpt_reg_AraC-type_HTH"/>
</dbReference>
<dbReference type="PRINTS" id="PR00032">
    <property type="entry name" value="HTHARAC"/>
</dbReference>
<dbReference type="PANTHER" id="PTHR46796:SF6">
    <property type="entry name" value="ARAC SUBFAMILY"/>
    <property type="match status" value="1"/>
</dbReference>
<dbReference type="Pfam" id="PF14525">
    <property type="entry name" value="AraC_binding_2"/>
    <property type="match status" value="1"/>
</dbReference>